<protein>
    <recommendedName>
        <fullName evidence="4">Ribosomal protein S6</fullName>
    </recommendedName>
</protein>
<evidence type="ECO:0000313" key="3">
    <source>
        <dbReference type="Proteomes" id="UP000307440"/>
    </source>
</evidence>
<sequence length="126" mass="14877">MPLYQMFCITKHFKEYKHIRELIRQSATHVMNSGGVVRKIESWGTKTLPQRMKRQGPYVNEGDYWSLYFDTSPKTLRSLNGIMRRDPRVLRWTVLKLADKVEDISKQGERLLEQTNDPKSVEHVVN</sequence>
<dbReference type="CDD" id="cd15465">
    <property type="entry name" value="bS6_mito"/>
    <property type="match status" value="1"/>
</dbReference>
<dbReference type="PANTHER" id="PTHR21011:SF1">
    <property type="entry name" value="SMALL RIBOSOMAL SUBUNIT PROTEIN BS6M"/>
    <property type="match status" value="1"/>
</dbReference>
<reference evidence="2 3" key="1">
    <citation type="journal article" date="2019" name="Nat. Ecol. Evol.">
        <title>Megaphylogeny resolves global patterns of mushroom evolution.</title>
        <authorList>
            <person name="Varga T."/>
            <person name="Krizsan K."/>
            <person name="Foldi C."/>
            <person name="Dima B."/>
            <person name="Sanchez-Garcia M."/>
            <person name="Sanchez-Ramirez S."/>
            <person name="Szollosi G.J."/>
            <person name="Szarkandi J.G."/>
            <person name="Papp V."/>
            <person name="Albert L."/>
            <person name="Andreopoulos W."/>
            <person name="Angelini C."/>
            <person name="Antonin V."/>
            <person name="Barry K.W."/>
            <person name="Bougher N.L."/>
            <person name="Buchanan P."/>
            <person name="Buyck B."/>
            <person name="Bense V."/>
            <person name="Catcheside P."/>
            <person name="Chovatia M."/>
            <person name="Cooper J."/>
            <person name="Damon W."/>
            <person name="Desjardin D."/>
            <person name="Finy P."/>
            <person name="Geml J."/>
            <person name="Haridas S."/>
            <person name="Hughes K."/>
            <person name="Justo A."/>
            <person name="Karasinski D."/>
            <person name="Kautmanova I."/>
            <person name="Kiss B."/>
            <person name="Kocsube S."/>
            <person name="Kotiranta H."/>
            <person name="LaButti K.M."/>
            <person name="Lechner B.E."/>
            <person name="Liimatainen K."/>
            <person name="Lipzen A."/>
            <person name="Lukacs Z."/>
            <person name="Mihaltcheva S."/>
            <person name="Morgado L.N."/>
            <person name="Niskanen T."/>
            <person name="Noordeloos M.E."/>
            <person name="Ohm R.A."/>
            <person name="Ortiz-Santana B."/>
            <person name="Ovrebo C."/>
            <person name="Racz N."/>
            <person name="Riley R."/>
            <person name="Savchenko A."/>
            <person name="Shiryaev A."/>
            <person name="Soop K."/>
            <person name="Spirin V."/>
            <person name="Szebenyi C."/>
            <person name="Tomsovsky M."/>
            <person name="Tulloss R.E."/>
            <person name="Uehling J."/>
            <person name="Grigoriev I.V."/>
            <person name="Vagvolgyi C."/>
            <person name="Papp T."/>
            <person name="Martin F.M."/>
            <person name="Miettinen O."/>
            <person name="Hibbett D.S."/>
            <person name="Nagy L.G."/>
        </authorList>
    </citation>
    <scope>NUCLEOTIDE SEQUENCE [LARGE SCALE GENOMIC DNA]</scope>
    <source>
        <strain evidence="2 3">CBS 121175</strain>
    </source>
</reference>
<comment type="similarity">
    <text evidence="1">Belongs to the bacterial ribosomal protein bS6 family.</text>
</comment>
<accession>A0A5C3KKK6</accession>
<gene>
    <name evidence="2" type="ORF">FA15DRAFT_646540</name>
</gene>
<dbReference type="GO" id="GO:0005763">
    <property type="term" value="C:mitochondrial small ribosomal subunit"/>
    <property type="evidence" value="ECO:0007669"/>
    <property type="project" value="TreeGrafter"/>
</dbReference>
<dbReference type="SUPFAM" id="SSF54995">
    <property type="entry name" value="Ribosomal protein S6"/>
    <property type="match status" value="1"/>
</dbReference>
<dbReference type="InterPro" id="IPR035980">
    <property type="entry name" value="Ribosomal_bS6_sf"/>
</dbReference>
<dbReference type="PANTHER" id="PTHR21011">
    <property type="entry name" value="MITOCHONDRIAL 28S RIBOSOMAL PROTEIN S6"/>
    <property type="match status" value="1"/>
</dbReference>
<evidence type="ECO:0008006" key="4">
    <source>
        <dbReference type="Google" id="ProtNLM"/>
    </source>
</evidence>
<dbReference type="GO" id="GO:0003735">
    <property type="term" value="F:structural constituent of ribosome"/>
    <property type="evidence" value="ECO:0007669"/>
    <property type="project" value="InterPro"/>
</dbReference>
<dbReference type="OrthoDB" id="10259681at2759"/>
<dbReference type="STRING" id="230819.A0A5C3KKK6"/>
<dbReference type="AlphaFoldDB" id="A0A5C3KKK6"/>
<dbReference type="GO" id="GO:0070181">
    <property type="term" value="F:small ribosomal subunit rRNA binding"/>
    <property type="evidence" value="ECO:0007669"/>
    <property type="project" value="TreeGrafter"/>
</dbReference>
<dbReference type="EMBL" id="ML210288">
    <property type="protein sequence ID" value="TFK20770.1"/>
    <property type="molecule type" value="Genomic_DNA"/>
</dbReference>
<dbReference type="InterPro" id="IPR014717">
    <property type="entry name" value="Transl_elong_EF1B/ribsomal_bS6"/>
</dbReference>
<organism evidence="2 3">
    <name type="scientific">Coprinopsis marcescibilis</name>
    <name type="common">Agaric fungus</name>
    <name type="synonym">Psathyrella marcescibilis</name>
    <dbReference type="NCBI Taxonomy" id="230819"/>
    <lineage>
        <taxon>Eukaryota</taxon>
        <taxon>Fungi</taxon>
        <taxon>Dikarya</taxon>
        <taxon>Basidiomycota</taxon>
        <taxon>Agaricomycotina</taxon>
        <taxon>Agaricomycetes</taxon>
        <taxon>Agaricomycetidae</taxon>
        <taxon>Agaricales</taxon>
        <taxon>Agaricineae</taxon>
        <taxon>Psathyrellaceae</taxon>
        <taxon>Coprinopsis</taxon>
    </lineage>
</organism>
<name>A0A5C3KKK6_COPMA</name>
<dbReference type="Gene3D" id="3.30.70.60">
    <property type="match status" value="1"/>
</dbReference>
<dbReference type="InterPro" id="IPR000529">
    <property type="entry name" value="Ribosomal_bS6"/>
</dbReference>
<dbReference type="Pfam" id="PF01250">
    <property type="entry name" value="Ribosomal_S6"/>
    <property type="match status" value="1"/>
</dbReference>
<keyword evidence="3" id="KW-1185">Reference proteome</keyword>
<proteinExistence type="inferred from homology"/>
<dbReference type="Proteomes" id="UP000307440">
    <property type="component" value="Unassembled WGS sequence"/>
</dbReference>
<evidence type="ECO:0000313" key="2">
    <source>
        <dbReference type="EMBL" id="TFK20770.1"/>
    </source>
</evidence>
<evidence type="ECO:0000256" key="1">
    <source>
        <dbReference type="ARBA" id="ARBA00009512"/>
    </source>
</evidence>
<dbReference type="GO" id="GO:0006412">
    <property type="term" value="P:translation"/>
    <property type="evidence" value="ECO:0007669"/>
    <property type="project" value="InterPro"/>
</dbReference>